<comment type="caution">
    <text evidence="5">The sequence shown here is derived from an EMBL/GenBank/DDBJ whole genome shotgun (WGS) entry which is preliminary data.</text>
</comment>
<gene>
    <name evidence="5" type="ORF">F8M41_021435</name>
</gene>
<proteinExistence type="predicted"/>
<dbReference type="OrthoDB" id="6500128at2759"/>
<keyword evidence="4" id="KW-0732">Signal</keyword>
<sequence>MFTIFVAIIFGSMSAGRAFAFAPDIAKAKSAAASIMSLIECVPTIDTWSNTGKNVNIIDSSIKLIG</sequence>
<dbReference type="GO" id="GO:0005524">
    <property type="term" value="F:ATP binding"/>
    <property type="evidence" value="ECO:0007669"/>
    <property type="project" value="InterPro"/>
</dbReference>
<dbReference type="InterPro" id="IPR036640">
    <property type="entry name" value="ABC1_TM_sf"/>
</dbReference>
<evidence type="ECO:0000256" key="1">
    <source>
        <dbReference type="ARBA" id="ARBA00022692"/>
    </source>
</evidence>
<dbReference type="AlphaFoldDB" id="A0A8H4EIT8"/>
<feature type="chain" id="PRO_5034247947" evidence="4">
    <location>
        <begin position="19"/>
        <end position="66"/>
    </location>
</feature>
<name>A0A8H4EIT8_GIGMA</name>
<dbReference type="Proteomes" id="UP000439903">
    <property type="component" value="Unassembled WGS sequence"/>
</dbReference>
<accession>A0A8H4EIT8</accession>
<reference evidence="5 6" key="1">
    <citation type="journal article" date="2019" name="Environ. Microbiol.">
        <title>At the nexus of three kingdoms: the genome of the mycorrhizal fungus Gigaspora margarita provides insights into plant, endobacterial and fungal interactions.</title>
        <authorList>
            <person name="Venice F."/>
            <person name="Ghignone S."/>
            <person name="Salvioli di Fossalunga A."/>
            <person name="Amselem J."/>
            <person name="Novero M."/>
            <person name="Xianan X."/>
            <person name="Sedzielewska Toro K."/>
            <person name="Morin E."/>
            <person name="Lipzen A."/>
            <person name="Grigoriev I.V."/>
            <person name="Henrissat B."/>
            <person name="Martin F.M."/>
            <person name="Bonfante P."/>
        </authorList>
    </citation>
    <scope>NUCLEOTIDE SEQUENCE [LARGE SCALE GENOMIC DNA]</scope>
    <source>
        <strain evidence="5 6">BEG34</strain>
    </source>
</reference>
<keyword evidence="6" id="KW-1185">Reference proteome</keyword>
<keyword evidence="1" id="KW-0812">Transmembrane</keyword>
<keyword evidence="2" id="KW-1133">Transmembrane helix</keyword>
<dbReference type="GO" id="GO:0016020">
    <property type="term" value="C:membrane"/>
    <property type="evidence" value="ECO:0007669"/>
    <property type="project" value="InterPro"/>
</dbReference>
<feature type="signal peptide" evidence="4">
    <location>
        <begin position="1"/>
        <end position="18"/>
    </location>
</feature>
<evidence type="ECO:0000256" key="4">
    <source>
        <dbReference type="SAM" id="SignalP"/>
    </source>
</evidence>
<dbReference type="Gene3D" id="3.40.50.300">
    <property type="entry name" value="P-loop containing nucleotide triphosphate hydrolases"/>
    <property type="match status" value="1"/>
</dbReference>
<evidence type="ECO:0000313" key="5">
    <source>
        <dbReference type="EMBL" id="KAF0493107.1"/>
    </source>
</evidence>
<evidence type="ECO:0000256" key="3">
    <source>
        <dbReference type="ARBA" id="ARBA00023136"/>
    </source>
</evidence>
<evidence type="ECO:0000313" key="6">
    <source>
        <dbReference type="Proteomes" id="UP000439903"/>
    </source>
</evidence>
<dbReference type="Gene3D" id="1.20.1560.10">
    <property type="entry name" value="ABC transporter type 1, transmembrane domain"/>
    <property type="match status" value="1"/>
</dbReference>
<keyword evidence="3" id="KW-0472">Membrane</keyword>
<protein>
    <submittedName>
        <fullName evidence="5">Multidrug resistance protein MDR</fullName>
    </submittedName>
</protein>
<dbReference type="EMBL" id="WTPW01000629">
    <property type="protein sequence ID" value="KAF0493107.1"/>
    <property type="molecule type" value="Genomic_DNA"/>
</dbReference>
<organism evidence="5 6">
    <name type="scientific">Gigaspora margarita</name>
    <dbReference type="NCBI Taxonomy" id="4874"/>
    <lineage>
        <taxon>Eukaryota</taxon>
        <taxon>Fungi</taxon>
        <taxon>Fungi incertae sedis</taxon>
        <taxon>Mucoromycota</taxon>
        <taxon>Glomeromycotina</taxon>
        <taxon>Glomeromycetes</taxon>
        <taxon>Diversisporales</taxon>
        <taxon>Gigasporaceae</taxon>
        <taxon>Gigaspora</taxon>
    </lineage>
</organism>
<evidence type="ECO:0000256" key="2">
    <source>
        <dbReference type="ARBA" id="ARBA00022989"/>
    </source>
</evidence>
<dbReference type="InterPro" id="IPR027417">
    <property type="entry name" value="P-loop_NTPase"/>
</dbReference>